<dbReference type="Proteomes" id="UP000237983">
    <property type="component" value="Unassembled WGS sequence"/>
</dbReference>
<sequence length="122" mass="13656">MKKIRSGQAYLYRNGGLRSTVLDVRMKDKVRGDLLRRALEKAMLRYPYLGSKLVEKDGDFYIADNLLPVAFAKTAKLRALGGIEVNYHLIDVTYTDNSILAAVQSGSRFDGRQACGRAASRR</sequence>
<accession>A0A2T0VDZ1</accession>
<dbReference type="AlphaFoldDB" id="A0A2T0VDZ1"/>
<evidence type="ECO:0000313" key="1">
    <source>
        <dbReference type="EMBL" id="PRY68393.1"/>
    </source>
</evidence>
<gene>
    <name evidence="1" type="ORF">B0I08_10495</name>
</gene>
<comment type="caution">
    <text evidence="1">The sequence shown here is derived from an EMBL/GenBank/DDBJ whole genome shotgun (WGS) entry which is preliminary data.</text>
</comment>
<evidence type="ECO:0000313" key="2">
    <source>
        <dbReference type="Proteomes" id="UP000237983"/>
    </source>
</evidence>
<organism evidence="1 2">
    <name type="scientific">Glaciihabitans tibetensis</name>
    <dbReference type="NCBI Taxonomy" id="1266600"/>
    <lineage>
        <taxon>Bacteria</taxon>
        <taxon>Bacillati</taxon>
        <taxon>Actinomycetota</taxon>
        <taxon>Actinomycetes</taxon>
        <taxon>Micrococcales</taxon>
        <taxon>Microbacteriaceae</taxon>
        <taxon>Glaciihabitans</taxon>
    </lineage>
</organism>
<proteinExistence type="predicted"/>
<protein>
    <submittedName>
        <fullName evidence="1">Uncharacterized protein</fullName>
    </submittedName>
</protein>
<keyword evidence="2" id="KW-1185">Reference proteome</keyword>
<dbReference type="RefSeq" id="WP_106211820.1">
    <property type="nucleotide sequence ID" value="NZ_PVTL01000004.1"/>
</dbReference>
<name>A0A2T0VDZ1_9MICO</name>
<reference evidence="1 2" key="1">
    <citation type="submission" date="2018-03" db="EMBL/GenBank/DDBJ databases">
        <title>Genomic Encyclopedia of Type Strains, Phase III (KMG-III): the genomes of soil and plant-associated and newly described type strains.</title>
        <authorList>
            <person name="Whitman W."/>
        </authorList>
    </citation>
    <scope>NUCLEOTIDE SEQUENCE [LARGE SCALE GENOMIC DNA]</scope>
    <source>
        <strain evidence="1 2">CGMCC 1.12484</strain>
    </source>
</reference>
<dbReference type="OrthoDB" id="4876345at2"/>
<dbReference type="EMBL" id="PVTL01000004">
    <property type="protein sequence ID" value="PRY68393.1"/>
    <property type="molecule type" value="Genomic_DNA"/>
</dbReference>